<reference evidence="2" key="2">
    <citation type="submission" date="2023-04" db="EMBL/GenBank/DDBJ databases">
        <title>APH(3)-Id, a novel chromosomal aminoglycoside phosphotransferase, identified from an environmental isolate of Kluyvera intermedia DW18.</title>
        <authorList>
            <person name="Sha Y."/>
        </authorList>
    </citation>
    <scope>NUCLEOTIDE SEQUENCE</scope>
    <source>
        <strain evidence="2">DW18</strain>
    </source>
</reference>
<proteinExistence type="predicted"/>
<dbReference type="RefSeq" id="WP_062777975.1">
    <property type="nucleotide sequence ID" value="NZ_CP045843.1"/>
</dbReference>
<dbReference type="Proteomes" id="UP001177527">
    <property type="component" value="Chromosome"/>
</dbReference>
<evidence type="ECO:0000313" key="1">
    <source>
        <dbReference type="EMBL" id="QGH30578.1"/>
    </source>
</evidence>
<keyword evidence="3" id="KW-1185">Reference proteome</keyword>
<dbReference type="EMBL" id="CP045845">
    <property type="protein sequence ID" value="QGH30578.1"/>
    <property type="molecule type" value="Genomic_DNA"/>
</dbReference>
<dbReference type="GeneID" id="91973376"/>
<reference evidence="1 3" key="1">
    <citation type="submission" date="2019-10" db="EMBL/GenBank/DDBJ databases">
        <title>Complete genome sequencing of drug resistant plasmids in Kluyvera intermedia.</title>
        <authorList>
            <person name="Ke C."/>
            <person name="Jian S."/>
        </authorList>
    </citation>
    <scope>NUCLEOTIDE SEQUENCE [LARGE SCALE GENOMIC DNA]</scope>
    <source>
        <strain evidence="1 3">N2-1</strain>
    </source>
</reference>
<sequence length="103" mass="11725">MQTLSRLPLYLSSLLVLYSADTLAVADGIIHFRGQIVESPCVYNQPSQQNLSLNCYENQRHTEHVIPLNALLEGRPVVNDRSTAQLKWISKEQNMAILQVEYK</sequence>
<dbReference type="Proteomes" id="UP000344450">
    <property type="component" value="Chromosome"/>
</dbReference>
<evidence type="ECO:0000313" key="2">
    <source>
        <dbReference type="EMBL" id="WGL54751.1"/>
    </source>
</evidence>
<evidence type="ECO:0000313" key="4">
    <source>
        <dbReference type="Proteomes" id="UP001177527"/>
    </source>
</evidence>
<dbReference type="AlphaFoldDB" id="A0A447MIJ2"/>
<evidence type="ECO:0000313" key="3">
    <source>
        <dbReference type="Proteomes" id="UP000344450"/>
    </source>
</evidence>
<protein>
    <recommendedName>
        <fullName evidence="5">Type 1 fimbrial protein</fullName>
    </recommendedName>
</protein>
<dbReference type="OrthoDB" id="6046808at2"/>
<organism evidence="2 4">
    <name type="scientific">Kluyvera intermedia</name>
    <name type="common">Enterobacter intermedius</name>
    <dbReference type="NCBI Taxonomy" id="61648"/>
    <lineage>
        <taxon>Bacteria</taxon>
        <taxon>Pseudomonadati</taxon>
        <taxon>Pseudomonadota</taxon>
        <taxon>Gammaproteobacteria</taxon>
        <taxon>Enterobacterales</taxon>
        <taxon>Enterobacteriaceae</taxon>
        <taxon>Kluyvera</taxon>
    </lineage>
</organism>
<gene>
    <name evidence="1" type="ORF">GHC21_13245</name>
    <name evidence="2" type="ORF">QBD33_13870</name>
</gene>
<name>A0A447MIJ2_KLUIN</name>
<evidence type="ECO:0008006" key="5">
    <source>
        <dbReference type="Google" id="ProtNLM"/>
    </source>
</evidence>
<accession>A0A447MIJ2</accession>
<dbReference type="EMBL" id="CP123488">
    <property type="protein sequence ID" value="WGL54751.1"/>
    <property type="molecule type" value="Genomic_DNA"/>
</dbReference>